<protein>
    <submittedName>
        <fullName evidence="1">Uncharacterized protein</fullName>
    </submittedName>
</protein>
<gene>
    <name evidence="1" type="ORF">M438DRAFT_364536</name>
</gene>
<dbReference type="RefSeq" id="XP_029761634.1">
    <property type="nucleotide sequence ID" value="XM_029907729.1"/>
</dbReference>
<dbReference type="AlphaFoldDB" id="A0A074XTZ8"/>
<dbReference type="HOGENOM" id="CLU_1266651_0_0_1"/>
<dbReference type="OrthoDB" id="3869943at2759"/>
<dbReference type="Proteomes" id="UP000030706">
    <property type="component" value="Unassembled WGS sequence"/>
</dbReference>
<keyword evidence="2" id="KW-1185">Reference proteome</keyword>
<evidence type="ECO:0000313" key="1">
    <source>
        <dbReference type="EMBL" id="KEQ85447.1"/>
    </source>
</evidence>
<proteinExistence type="predicted"/>
<reference evidence="1 2" key="1">
    <citation type="journal article" date="2014" name="BMC Genomics">
        <title>Genome sequencing of four Aureobasidium pullulans varieties: biotechnological potential, stress tolerance, and description of new species.</title>
        <authorList>
            <person name="Gostin Ar C."/>
            <person name="Ohm R.A."/>
            <person name="Kogej T."/>
            <person name="Sonjak S."/>
            <person name="Turk M."/>
            <person name="Zajc J."/>
            <person name="Zalar P."/>
            <person name="Grube M."/>
            <person name="Sun H."/>
            <person name="Han J."/>
            <person name="Sharma A."/>
            <person name="Chiniquy J."/>
            <person name="Ngan C.Y."/>
            <person name="Lipzen A."/>
            <person name="Barry K."/>
            <person name="Grigoriev I.V."/>
            <person name="Gunde-Cimerman N."/>
        </authorList>
    </citation>
    <scope>NUCLEOTIDE SEQUENCE [LARGE SCALE GENOMIC DNA]</scope>
    <source>
        <strain evidence="1 2">EXF-150</strain>
    </source>
</reference>
<dbReference type="GeneID" id="40750035"/>
<dbReference type="EMBL" id="KL584980">
    <property type="protein sequence ID" value="KEQ85447.1"/>
    <property type="molecule type" value="Genomic_DNA"/>
</dbReference>
<accession>A0A074XTZ8</accession>
<evidence type="ECO:0000313" key="2">
    <source>
        <dbReference type="Proteomes" id="UP000030706"/>
    </source>
</evidence>
<name>A0A074XTZ8_AURPU</name>
<organism evidence="1 2">
    <name type="scientific">Aureobasidium pullulans EXF-150</name>
    <dbReference type="NCBI Taxonomy" id="1043002"/>
    <lineage>
        <taxon>Eukaryota</taxon>
        <taxon>Fungi</taxon>
        <taxon>Dikarya</taxon>
        <taxon>Ascomycota</taxon>
        <taxon>Pezizomycotina</taxon>
        <taxon>Dothideomycetes</taxon>
        <taxon>Dothideomycetidae</taxon>
        <taxon>Dothideales</taxon>
        <taxon>Saccotheciaceae</taxon>
        <taxon>Aureobasidium</taxon>
    </lineage>
</organism>
<sequence>MYQPDRCSAQTSLANIDTIRNCYIASGPSSHNSKQAMALGKSPDKTRPISRALPPIALCECRDRVDGMTFAPGERLEWPLLLQKTLRVFPRFSNPLTPCDWGQRETKTDASGHTWEVHHLEIKECLPAPSHTPLAPGVAPQVMLRGESATRMSDALESMMQILDQLPNDWRPSAGVHKLPVRAENLPAFESCCSMCGLPRKDLRWVTSKSPTSHKLRR</sequence>